<name>A0A098LHP3_9BACT</name>
<sequence length="112" mass="12737">MKVKASTLIEVVVAMVIMFITFGIGMMIYHNILKSGINLQNLKADLLSSQIVEETIKARSYFDEEMELQDLLVKKRISPYQNNSSLLLIEIQVFSKDEKLLAETSQLILADE</sequence>
<evidence type="ECO:0008006" key="4">
    <source>
        <dbReference type="Google" id="ProtNLM"/>
    </source>
</evidence>
<evidence type="ECO:0000313" key="3">
    <source>
        <dbReference type="Proteomes" id="UP000030185"/>
    </source>
</evidence>
<feature type="transmembrane region" description="Helical" evidence="1">
    <location>
        <begin position="7"/>
        <end position="29"/>
    </location>
</feature>
<dbReference type="Proteomes" id="UP000030185">
    <property type="component" value="Unassembled WGS sequence"/>
</dbReference>
<keyword evidence="1" id="KW-0812">Transmembrane</keyword>
<gene>
    <name evidence="2" type="ORF">MYP_2887</name>
</gene>
<keyword evidence="1" id="KW-0472">Membrane</keyword>
<protein>
    <recommendedName>
        <fullName evidence="4">Type II secretion system protein</fullName>
    </recommendedName>
</protein>
<dbReference type="STRING" id="153721.MYP_2887"/>
<evidence type="ECO:0000313" key="2">
    <source>
        <dbReference type="EMBL" id="GAL85658.1"/>
    </source>
</evidence>
<dbReference type="AlphaFoldDB" id="A0A098LHP3"/>
<dbReference type="eggNOG" id="ENOG502ZNI8">
    <property type="taxonomic scope" value="Bacteria"/>
</dbReference>
<accession>A0A098LHP3</accession>
<evidence type="ECO:0000256" key="1">
    <source>
        <dbReference type="SAM" id="Phobius"/>
    </source>
</evidence>
<keyword evidence="3" id="KW-1185">Reference proteome</keyword>
<dbReference type="EMBL" id="BBLT01000005">
    <property type="protein sequence ID" value="GAL85658.1"/>
    <property type="molecule type" value="Genomic_DNA"/>
</dbReference>
<organism evidence="2 3">
    <name type="scientific">Sporocytophaga myxococcoides</name>
    <dbReference type="NCBI Taxonomy" id="153721"/>
    <lineage>
        <taxon>Bacteria</taxon>
        <taxon>Pseudomonadati</taxon>
        <taxon>Bacteroidota</taxon>
        <taxon>Cytophagia</taxon>
        <taxon>Cytophagales</taxon>
        <taxon>Cytophagaceae</taxon>
        <taxon>Sporocytophaga</taxon>
    </lineage>
</organism>
<reference evidence="2 3" key="1">
    <citation type="submission" date="2014-09" db="EMBL/GenBank/DDBJ databases">
        <title>Sporocytophaga myxococcoides PG-01 genome sequencing.</title>
        <authorList>
            <person name="Liu L."/>
            <person name="Gao P.J."/>
            <person name="Chen G.J."/>
            <person name="Wang L.S."/>
        </authorList>
    </citation>
    <scope>NUCLEOTIDE SEQUENCE [LARGE SCALE GENOMIC DNA]</scope>
    <source>
        <strain evidence="2 3">PG-01</strain>
    </source>
</reference>
<comment type="caution">
    <text evidence="2">The sequence shown here is derived from an EMBL/GenBank/DDBJ whole genome shotgun (WGS) entry which is preliminary data.</text>
</comment>
<keyword evidence="1" id="KW-1133">Transmembrane helix</keyword>
<proteinExistence type="predicted"/>